<proteinExistence type="inferred from homology"/>
<evidence type="ECO:0000256" key="3">
    <source>
        <dbReference type="ARBA" id="ARBA00022801"/>
    </source>
</evidence>
<dbReference type="PANTHER" id="PTHR33209:SF1">
    <property type="entry name" value="PEPTIDASE S49 DOMAIN-CONTAINING PROTEIN"/>
    <property type="match status" value="1"/>
</dbReference>
<dbReference type="Pfam" id="PF01343">
    <property type="entry name" value="Peptidase_S49"/>
    <property type="match status" value="1"/>
</dbReference>
<reference evidence="6" key="1">
    <citation type="submission" date="2015-04" db="EMBL/GenBank/DDBJ databases">
        <authorList>
            <person name="Syromyatnikov M.Y."/>
            <person name="Popov V.N."/>
        </authorList>
    </citation>
    <scope>NUCLEOTIDE SEQUENCE</scope>
    <source>
        <strain evidence="6">MO-1</strain>
    </source>
</reference>
<dbReference type="Gene3D" id="3.90.226.10">
    <property type="entry name" value="2-enoyl-CoA Hydratase, Chain A, domain 1"/>
    <property type="match status" value="1"/>
</dbReference>
<accession>A0A1S7LJX3</accession>
<dbReference type="InterPro" id="IPR002142">
    <property type="entry name" value="Peptidase_S49"/>
</dbReference>
<dbReference type="SUPFAM" id="SSF52096">
    <property type="entry name" value="ClpP/crotonase"/>
    <property type="match status" value="1"/>
</dbReference>
<comment type="similarity">
    <text evidence="1">Belongs to the peptidase S49 family.</text>
</comment>
<evidence type="ECO:0000313" key="6">
    <source>
        <dbReference type="EMBL" id="CRH06141.1"/>
    </source>
</evidence>
<dbReference type="GO" id="GO:0006508">
    <property type="term" value="P:proteolysis"/>
    <property type="evidence" value="ECO:0007669"/>
    <property type="project" value="UniProtKB-KW"/>
</dbReference>
<keyword evidence="2" id="KW-0645">Protease</keyword>
<keyword evidence="3" id="KW-0378">Hydrolase</keyword>
<dbReference type="Gene3D" id="6.20.330.10">
    <property type="match status" value="1"/>
</dbReference>
<feature type="domain" description="Peptidase S49" evidence="5">
    <location>
        <begin position="129"/>
        <end position="270"/>
    </location>
</feature>
<dbReference type="AlphaFoldDB" id="A0A1S7LJX3"/>
<evidence type="ECO:0000256" key="2">
    <source>
        <dbReference type="ARBA" id="ARBA00022670"/>
    </source>
</evidence>
<dbReference type="InterPro" id="IPR033855">
    <property type="entry name" value="Protein_C"/>
</dbReference>
<dbReference type="PANTHER" id="PTHR33209">
    <property type="entry name" value="PROTEASE 4"/>
    <property type="match status" value="1"/>
</dbReference>
<evidence type="ECO:0000256" key="4">
    <source>
        <dbReference type="ARBA" id="ARBA00022825"/>
    </source>
</evidence>
<evidence type="ECO:0000256" key="1">
    <source>
        <dbReference type="ARBA" id="ARBA00008683"/>
    </source>
</evidence>
<protein>
    <submittedName>
        <fullName evidence="6">Phage related peptidase</fullName>
    </submittedName>
</protein>
<name>A0A1S7LJX3_MAGMO</name>
<dbReference type="InterPro" id="IPR029045">
    <property type="entry name" value="ClpP/crotonase-like_dom_sf"/>
</dbReference>
<dbReference type="CDD" id="cd07022">
    <property type="entry name" value="S49_Sppa_36K_type"/>
    <property type="match status" value="1"/>
</dbReference>
<keyword evidence="4" id="KW-0720">Serine protease</keyword>
<gene>
    <name evidence="6" type="ORF">MAGMO_1968</name>
</gene>
<sequence>MLPQLAARILGTPLMVDRARLETILSVIGPRVGLEPTAMPSGFEPKDHSSDLMVTPNGVAIVPIHGTLVKRAGAIEAASGLTSYASIEEKILDAATDPAVKAILMDIDSPGGEVGGVFDLAAMIQEVGQEKPVWALADDAFSAAFLIAAQAHRIIVPQTAGVGSIGVIAAHVDESEKDAQEGRSYTTVFAGARKNDFSSHAPLSDSARSNLQQEVDRLYGMFTGMVASGRDIPESAVRATEAGLYFGDNAVSAGLADQVGTIRDALAGLTALIESPKRTIMHKLEAHMPTDDTPVAEQSAAAATTQEPPSNIVDLDQVRAEHGKQMRSEAQAIVDLCALAGLPDLAGGYIAEGFSSEAVRKELLSKRADAEEIHSEVMPGDGTRMQPSQSLETNPVVASCRKLAGQQGGN</sequence>
<organism evidence="6">
    <name type="scientific">Magnetococcus massalia (strain MO-1)</name>
    <dbReference type="NCBI Taxonomy" id="451514"/>
    <lineage>
        <taxon>Bacteria</taxon>
        <taxon>Pseudomonadati</taxon>
        <taxon>Pseudomonadota</taxon>
        <taxon>Magnetococcia</taxon>
        <taxon>Magnetococcales</taxon>
        <taxon>Magnetococcaceae</taxon>
        <taxon>Magnetococcus</taxon>
    </lineage>
</organism>
<evidence type="ECO:0000259" key="5">
    <source>
        <dbReference type="Pfam" id="PF01343"/>
    </source>
</evidence>
<dbReference type="GO" id="GO:0008236">
    <property type="term" value="F:serine-type peptidase activity"/>
    <property type="evidence" value="ECO:0007669"/>
    <property type="project" value="UniProtKB-KW"/>
</dbReference>
<dbReference type="EMBL" id="LO017727">
    <property type="protein sequence ID" value="CRH06141.1"/>
    <property type="molecule type" value="Genomic_DNA"/>
</dbReference>